<reference evidence="2 3" key="1">
    <citation type="journal article" date="2015" name="Nature">
        <title>rRNA introns, odd ribosomes, and small enigmatic genomes across a large radiation of phyla.</title>
        <authorList>
            <person name="Brown C.T."/>
            <person name="Hug L.A."/>
            <person name="Thomas B.C."/>
            <person name="Sharon I."/>
            <person name="Castelle C.J."/>
            <person name="Singh A."/>
            <person name="Wilkins M.J."/>
            <person name="Williams K.H."/>
            <person name="Banfield J.F."/>
        </authorList>
    </citation>
    <scope>NUCLEOTIDE SEQUENCE [LARGE SCALE GENOMIC DNA]</scope>
</reference>
<name>A0A0G0TXF9_9BACT</name>
<proteinExistence type="predicted"/>
<feature type="transmembrane region" description="Helical" evidence="1">
    <location>
        <begin position="171"/>
        <end position="190"/>
    </location>
</feature>
<evidence type="ECO:0000313" key="3">
    <source>
        <dbReference type="Proteomes" id="UP000034749"/>
    </source>
</evidence>
<gene>
    <name evidence="2" type="ORF">UU24_C0006G0025</name>
</gene>
<dbReference type="Proteomes" id="UP000034749">
    <property type="component" value="Unassembled WGS sequence"/>
</dbReference>
<accession>A0A0G0TXF9</accession>
<dbReference type="AlphaFoldDB" id="A0A0G0TXF9"/>
<protein>
    <submittedName>
        <fullName evidence="2">Uncharacterized protein</fullName>
    </submittedName>
</protein>
<dbReference type="EMBL" id="LBZW01000006">
    <property type="protein sequence ID" value="KKR79531.1"/>
    <property type="molecule type" value="Genomic_DNA"/>
</dbReference>
<keyword evidence="1" id="KW-0472">Membrane</keyword>
<keyword evidence="1" id="KW-0812">Transmembrane</keyword>
<comment type="caution">
    <text evidence="2">The sequence shown here is derived from an EMBL/GenBank/DDBJ whole genome shotgun (WGS) entry which is preliminary data.</text>
</comment>
<sequence length="608" mass="71136">MKHQKISVVFSPDIISLLWLRLTTSGPIYFTETGAPLSTSLLKKTSKLLYFLNIHAFKYHIGTGSQGQGYLNSIFCTAKDLTEEFTNTCNEINLINNFSEKFFDKNFLLFIKKYIYLQIWHTIRNYHGILNNYALNSIIYIPPKSCESFVFEKYTSGVNHNLTIKTFSKRFNNILLILIYFCFLIKRMTISGFKFSNFKKAQYKIMIECDRWTNKDRTFDLLEWWDDTSIKKEEILIFSPANHSSENLPFYYELKNKGFSCTELKAKRKIPISHLRKIISLLVFFPLKNIPPLVRSSHCNIFLFFLTQFFYWSIFFYYHKVKILILSNPVDNDYQTIICNLFNCSTIAFHTSYFGTFDQLNARNYHVNHLLLWGEAQINPSIIGTSVDHTYFTGCHALTNVCREKKILTKLNIPGIKTGKKNILFFDNTVINDAPTTEEGYFQFLEMLIQCKKILNTNVIYRPKILDPFDESHFSNTRKLTRIKKTLEDLQIPILTRDKYDLSFIFSAADIVVSNMTATPSMIALMLDIPSFFYFKNIKQTPDPIMRNYLNELIFEDPERLIKKIKDVSEGAAYAHLSNEEKKKINYHLDTNGLIRLRSIITEITNHS</sequence>
<evidence type="ECO:0000313" key="2">
    <source>
        <dbReference type="EMBL" id="KKR79531.1"/>
    </source>
</evidence>
<organism evidence="2 3">
    <name type="scientific">Candidatus Nomurabacteria bacterium GW2011_GWA2_40_9</name>
    <dbReference type="NCBI Taxonomy" id="1618734"/>
    <lineage>
        <taxon>Bacteria</taxon>
        <taxon>Candidatus Nomuraibacteriota</taxon>
    </lineage>
</organism>
<keyword evidence="1" id="KW-1133">Transmembrane helix</keyword>
<evidence type="ECO:0000256" key="1">
    <source>
        <dbReference type="SAM" id="Phobius"/>
    </source>
</evidence>